<name>A0A381ULI9_9ZZZZ</name>
<organism evidence="1">
    <name type="scientific">marine metagenome</name>
    <dbReference type="NCBI Taxonomy" id="408172"/>
    <lineage>
        <taxon>unclassified sequences</taxon>
        <taxon>metagenomes</taxon>
        <taxon>ecological metagenomes</taxon>
    </lineage>
</organism>
<sequence length="116" mass="13725">MDENLKERWNKLILKLSEDFSENEIIDMQSIIFLIGVQELGDVKANFSKNKKLDLMHIAVCKLLCDYGYYTFDYIDNDGWPHYKLIEKLPNLKPGEQTILMKEAIVNYFLKINYIN</sequence>
<accession>A0A381ULI9</accession>
<protein>
    <submittedName>
        <fullName evidence="1">Uncharacterized protein</fullName>
    </submittedName>
</protein>
<dbReference type="EMBL" id="UINC01006551">
    <property type="protein sequence ID" value="SVA28207.1"/>
    <property type="molecule type" value="Genomic_DNA"/>
</dbReference>
<reference evidence="1" key="1">
    <citation type="submission" date="2018-05" db="EMBL/GenBank/DDBJ databases">
        <authorList>
            <person name="Lanie J.A."/>
            <person name="Ng W.-L."/>
            <person name="Kazmierczak K.M."/>
            <person name="Andrzejewski T.M."/>
            <person name="Davidsen T.M."/>
            <person name="Wayne K.J."/>
            <person name="Tettelin H."/>
            <person name="Glass J.I."/>
            <person name="Rusch D."/>
            <person name="Podicherti R."/>
            <person name="Tsui H.-C.T."/>
            <person name="Winkler M.E."/>
        </authorList>
    </citation>
    <scope>NUCLEOTIDE SEQUENCE</scope>
</reference>
<evidence type="ECO:0000313" key="1">
    <source>
        <dbReference type="EMBL" id="SVA28207.1"/>
    </source>
</evidence>
<dbReference type="AlphaFoldDB" id="A0A381ULI9"/>
<gene>
    <name evidence="1" type="ORF">METZ01_LOCUS81061</name>
</gene>
<proteinExistence type="predicted"/>